<evidence type="ECO:0000313" key="7">
    <source>
        <dbReference type="Proteomes" id="UP001054837"/>
    </source>
</evidence>
<dbReference type="GO" id="GO:0005886">
    <property type="term" value="C:plasma membrane"/>
    <property type="evidence" value="ECO:0007669"/>
    <property type="project" value="TreeGrafter"/>
</dbReference>
<dbReference type="GO" id="GO:0009134">
    <property type="term" value="P:nucleoside diphosphate catabolic process"/>
    <property type="evidence" value="ECO:0007669"/>
    <property type="project" value="TreeGrafter"/>
</dbReference>
<dbReference type="GO" id="GO:0004382">
    <property type="term" value="F:GDP phosphatase activity"/>
    <property type="evidence" value="ECO:0007669"/>
    <property type="project" value="TreeGrafter"/>
</dbReference>
<accession>A0AAV4UBL4</accession>
<dbReference type="PANTHER" id="PTHR11782:SF83">
    <property type="entry name" value="GUANOSINE-DIPHOSPHATASE"/>
    <property type="match status" value="1"/>
</dbReference>
<name>A0AAV4UBL4_9ARAC</name>
<proteinExistence type="inferred from homology"/>
<dbReference type="GO" id="GO:0005524">
    <property type="term" value="F:ATP binding"/>
    <property type="evidence" value="ECO:0007669"/>
    <property type="project" value="UniProtKB-KW"/>
</dbReference>
<reference evidence="6 7" key="1">
    <citation type="submission" date="2021-06" db="EMBL/GenBank/DDBJ databases">
        <title>Caerostris darwini draft genome.</title>
        <authorList>
            <person name="Kono N."/>
            <person name="Arakawa K."/>
        </authorList>
    </citation>
    <scope>NUCLEOTIDE SEQUENCE [LARGE SCALE GENOMIC DNA]</scope>
</reference>
<evidence type="ECO:0000313" key="6">
    <source>
        <dbReference type="EMBL" id="GIY55126.1"/>
    </source>
</evidence>
<evidence type="ECO:0000256" key="3">
    <source>
        <dbReference type="PIRSR" id="PIRSR600407-1"/>
    </source>
</evidence>
<keyword evidence="5" id="KW-0472">Membrane</keyword>
<dbReference type="InterPro" id="IPR000407">
    <property type="entry name" value="GDA1_CD39_NTPase"/>
</dbReference>
<feature type="binding site" evidence="4">
    <location>
        <begin position="312"/>
        <end position="316"/>
    </location>
    <ligand>
        <name>ATP</name>
        <dbReference type="ChEBI" id="CHEBI:30616"/>
    </ligand>
</feature>
<keyword evidence="5" id="KW-0812">Transmembrane</keyword>
<comment type="similarity">
    <text evidence="1">Belongs to the GDA1/CD39 NTPase family.</text>
</comment>
<keyword evidence="4" id="KW-0067">ATP-binding</keyword>
<dbReference type="EMBL" id="BPLQ01011053">
    <property type="protein sequence ID" value="GIY55126.1"/>
    <property type="molecule type" value="Genomic_DNA"/>
</dbReference>
<dbReference type="GO" id="GO:0045134">
    <property type="term" value="F:UDP phosphatase activity"/>
    <property type="evidence" value="ECO:0007669"/>
    <property type="project" value="TreeGrafter"/>
</dbReference>
<keyword evidence="7" id="KW-1185">Reference proteome</keyword>
<sequence>MQSPRQQQPLYETKFAHEVRRGGKINSAFQRSEYEPLLTEMLTLYIESSLASPLSGNIAVEVNPRSTVGDIINNFLHALQGDASVSGLAVYDKHFNKLDRNASVESQGIQEGTKLYIGCDKSRLFRPVHTVVVSTATIIIAVILFIVATVLFGATGGSVPYDYGIVIDAGSTHTEIFLYYWSGNKDKGTGVVNQKESCEYEVGIASGIDPENILRCVNNVTSLVPKEVTSPKLYLGATGGMRLLNISHPKEANLILMTLKYALSTKPVQVQTVDIIQGEDEALFSWISTNFLNKTLKESQVQDTFGALDLGGASTQYAYAEKKGAKKNLSTVKELKLYGQEYMVASESFLCFGYYEALDRSEAIMLMINERETLADPCLPIGFNRTLEAKSFSEKPCVNNKHFSQWLQNDSSISQLFITGASNYTLCKKNVELVLDEMKCEDFGFNQCLKAPKLGPLDTKFMAFSGFYYVVKFLNATRSLEDFIAATNDWCSLTWNEIQQKVSKSELHYVSKYCFAAIYIIELLTSKYGFDSSTWANIEFINQVGGADIGWTLGYMIKATNDIPEESPSPPVIALGIFVPL</sequence>
<dbReference type="GO" id="GO:0017111">
    <property type="term" value="F:ribonucleoside triphosphate phosphatase activity"/>
    <property type="evidence" value="ECO:0007669"/>
    <property type="project" value="TreeGrafter"/>
</dbReference>
<evidence type="ECO:0000256" key="5">
    <source>
        <dbReference type="SAM" id="Phobius"/>
    </source>
</evidence>
<keyword evidence="5" id="KW-1133">Transmembrane helix</keyword>
<dbReference type="Gene3D" id="3.30.420.40">
    <property type="match status" value="1"/>
</dbReference>
<dbReference type="AlphaFoldDB" id="A0AAV4UBL4"/>
<feature type="non-terminal residue" evidence="6">
    <location>
        <position position="581"/>
    </location>
</feature>
<feature type="transmembrane region" description="Helical" evidence="5">
    <location>
        <begin position="131"/>
        <end position="154"/>
    </location>
</feature>
<comment type="caution">
    <text evidence="6">The sequence shown here is derived from an EMBL/GenBank/DDBJ whole genome shotgun (WGS) entry which is preliminary data.</text>
</comment>
<evidence type="ECO:0000256" key="4">
    <source>
        <dbReference type="PIRSR" id="PIRSR600407-2"/>
    </source>
</evidence>
<dbReference type="PANTHER" id="PTHR11782">
    <property type="entry name" value="ADENOSINE/GUANOSINE DIPHOSPHATASE"/>
    <property type="match status" value="1"/>
</dbReference>
<evidence type="ECO:0000256" key="2">
    <source>
        <dbReference type="ARBA" id="ARBA00022801"/>
    </source>
</evidence>
<feature type="active site" description="Proton acceptor" evidence="3">
    <location>
        <position position="281"/>
    </location>
</feature>
<dbReference type="Pfam" id="PF01150">
    <property type="entry name" value="GDA1_CD39"/>
    <property type="match status" value="1"/>
</dbReference>
<gene>
    <name evidence="6" type="primary">ENTPD1</name>
    <name evidence="6" type="ORF">CDAR_225191</name>
</gene>
<organism evidence="6 7">
    <name type="scientific">Caerostris darwini</name>
    <dbReference type="NCBI Taxonomy" id="1538125"/>
    <lineage>
        <taxon>Eukaryota</taxon>
        <taxon>Metazoa</taxon>
        <taxon>Ecdysozoa</taxon>
        <taxon>Arthropoda</taxon>
        <taxon>Chelicerata</taxon>
        <taxon>Arachnida</taxon>
        <taxon>Araneae</taxon>
        <taxon>Araneomorphae</taxon>
        <taxon>Entelegynae</taxon>
        <taxon>Araneoidea</taxon>
        <taxon>Araneidae</taxon>
        <taxon>Caerostris</taxon>
    </lineage>
</organism>
<dbReference type="Gene3D" id="3.30.420.150">
    <property type="entry name" value="Exopolyphosphatase. Domain 2"/>
    <property type="match status" value="1"/>
</dbReference>
<dbReference type="Proteomes" id="UP001054837">
    <property type="component" value="Unassembled WGS sequence"/>
</dbReference>
<keyword evidence="2" id="KW-0378">Hydrolase</keyword>
<keyword evidence="4" id="KW-0547">Nucleotide-binding</keyword>
<evidence type="ECO:0000256" key="1">
    <source>
        <dbReference type="ARBA" id="ARBA00009283"/>
    </source>
</evidence>
<protein>
    <submittedName>
        <fullName evidence="6">Ectonucleoside triphosphate diphosphohydrolase 1</fullName>
    </submittedName>
</protein>